<evidence type="ECO:0000313" key="15">
    <source>
        <dbReference type="EnsemblMetazoa" id="AFAF015186-PA"/>
    </source>
</evidence>
<feature type="domain" description="TFIIB-type" evidence="14">
    <location>
        <begin position="10"/>
        <end position="41"/>
    </location>
</feature>
<keyword evidence="10" id="KW-0539">Nucleus</keyword>
<dbReference type="EnsemblMetazoa" id="AFAF015186-RA">
    <property type="protein sequence ID" value="AFAF015186-PA"/>
    <property type="gene ID" value="AFAF015186"/>
</dbReference>
<dbReference type="Pfam" id="PF00382">
    <property type="entry name" value="TFIIB"/>
    <property type="match status" value="2"/>
</dbReference>
<protein>
    <recommendedName>
        <fullName evidence="3">Transcription initiation factor IIB</fullName>
    </recommendedName>
    <alternativeName>
        <fullName evidence="11">General transcription factor TFIIB</fullName>
    </alternativeName>
</protein>
<accession>A0A182QR36</accession>
<dbReference type="InterPro" id="IPR036915">
    <property type="entry name" value="Cyclin-like_sf"/>
</dbReference>
<dbReference type="InterPro" id="IPR000812">
    <property type="entry name" value="TFIIB"/>
</dbReference>
<dbReference type="GO" id="GO:0005634">
    <property type="term" value="C:nucleus"/>
    <property type="evidence" value="ECO:0007669"/>
    <property type="project" value="UniProtKB-SubCell"/>
</dbReference>
<reference evidence="15" key="2">
    <citation type="submission" date="2020-05" db="UniProtKB">
        <authorList>
            <consortium name="EnsemblMetazoa"/>
        </authorList>
    </citation>
    <scope>IDENTIFICATION</scope>
    <source>
        <strain evidence="15">FAR1</strain>
    </source>
</reference>
<dbReference type="Proteomes" id="UP000075886">
    <property type="component" value="Unassembled WGS sequence"/>
</dbReference>
<evidence type="ECO:0000256" key="12">
    <source>
        <dbReference type="ARBA" id="ARBA00056616"/>
    </source>
</evidence>
<dbReference type="SUPFAM" id="SSF47954">
    <property type="entry name" value="Cyclin-like"/>
    <property type="match status" value="2"/>
</dbReference>
<dbReference type="VEuPathDB" id="VectorBase:AFAF015186"/>
<keyword evidence="9" id="KW-0804">Transcription</keyword>
<evidence type="ECO:0000256" key="2">
    <source>
        <dbReference type="ARBA" id="ARBA00010857"/>
    </source>
</evidence>
<evidence type="ECO:0000256" key="10">
    <source>
        <dbReference type="ARBA" id="ARBA00023242"/>
    </source>
</evidence>
<comment type="similarity">
    <text evidence="2">Belongs to the TFIIB family.</text>
</comment>
<evidence type="ECO:0000256" key="9">
    <source>
        <dbReference type="ARBA" id="ARBA00023163"/>
    </source>
</evidence>
<dbReference type="Gene3D" id="1.10.472.10">
    <property type="entry name" value="Cyclin-like"/>
    <property type="match status" value="2"/>
</dbReference>
<evidence type="ECO:0000256" key="1">
    <source>
        <dbReference type="ARBA" id="ARBA00004123"/>
    </source>
</evidence>
<evidence type="ECO:0000256" key="3">
    <source>
        <dbReference type="ARBA" id="ARBA00013932"/>
    </source>
</evidence>
<keyword evidence="8" id="KW-0805">Transcription regulation</keyword>
<comment type="function">
    <text evidence="12">General factor that plays a major role in the activation of eukaryotic genes transcribed by RNA polymerase II.</text>
</comment>
<keyword evidence="16" id="KW-1185">Reference proteome</keyword>
<evidence type="ECO:0000259" key="14">
    <source>
        <dbReference type="PROSITE" id="PS51134"/>
    </source>
</evidence>
<dbReference type="AlphaFoldDB" id="A0A182QR36"/>
<keyword evidence="5" id="KW-0677">Repeat</keyword>
<comment type="subcellular location">
    <subcellularLocation>
        <location evidence="1">Nucleus</location>
    </subcellularLocation>
</comment>
<keyword evidence="7" id="KW-0862">Zinc</keyword>
<dbReference type="GO" id="GO:0070897">
    <property type="term" value="P:transcription preinitiation complex assembly"/>
    <property type="evidence" value="ECO:0007669"/>
    <property type="project" value="InterPro"/>
</dbReference>
<keyword evidence="6 13" id="KW-0863">Zinc-finger</keyword>
<evidence type="ECO:0000256" key="4">
    <source>
        <dbReference type="ARBA" id="ARBA00022723"/>
    </source>
</evidence>
<keyword evidence="4" id="KW-0479">Metal-binding</keyword>
<dbReference type="STRING" id="69004.A0A182QR36"/>
<dbReference type="Pfam" id="PF08271">
    <property type="entry name" value="Zn_Ribbon_TF"/>
    <property type="match status" value="1"/>
</dbReference>
<dbReference type="PANTHER" id="PTHR11618:SF13">
    <property type="entry name" value="TRANSCRIPTION INITIATION FACTOR IIB"/>
    <property type="match status" value="1"/>
</dbReference>
<evidence type="ECO:0000256" key="11">
    <source>
        <dbReference type="ARBA" id="ARBA00031706"/>
    </source>
</evidence>
<dbReference type="InterPro" id="IPR013763">
    <property type="entry name" value="Cyclin-like_dom"/>
</dbReference>
<dbReference type="SUPFAM" id="SSF57783">
    <property type="entry name" value="Zinc beta-ribbon"/>
    <property type="match status" value="1"/>
</dbReference>
<dbReference type="PROSITE" id="PS51134">
    <property type="entry name" value="ZF_TFIIB"/>
    <property type="match status" value="1"/>
</dbReference>
<organism evidence="15 16">
    <name type="scientific">Anopheles farauti</name>
    <dbReference type="NCBI Taxonomy" id="69004"/>
    <lineage>
        <taxon>Eukaryota</taxon>
        <taxon>Metazoa</taxon>
        <taxon>Ecdysozoa</taxon>
        <taxon>Arthropoda</taxon>
        <taxon>Hexapoda</taxon>
        <taxon>Insecta</taxon>
        <taxon>Pterygota</taxon>
        <taxon>Neoptera</taxon>
        <taxon>Endopterygota</taxon>
        <taxon>Diptera</taxon>
        <taxon>Nematocera</taxon>
        <taxon>Culicoidea</taxon>
        <taxon>Culicidae</taxon>
        <taxon>Anophelinae</taxon>
        <taxon>Anopheles</taxon>
    </lineage>
</organism>
<dbReference type="FunFam" id="1.10.472.10:FF:000019">
    <property type="entry name" value="transcription initiation factor IIB"/>
    <property type="match status" value="1"/>
</dbReference>
<dbReference type="GO" id="GO:0016251">
    <property type="term" value="F:RNA polymerase II general transcription initiation factor activity"/>
    <property type="evidence" value="ECO:0007669"/>
    <property type="project" value="TreeGrafter"/>
</dbReference>
<evidence type="ECO:0000256" key="7">
    <source>
        <dbReference type="ARBA" id="ARBA00022833"/>
    </source>
</evidence>
<dbReference type="InterPro" id="IPR013137">
    <property type="entry name" value="Znf_TFIIB"/>
</dbReference>
<reference evidence="16" key="1">
    <citation type="submission" date="2014-01" db="EMBL/GenBank/DDBJ databases">
        <title>The Genome Sequence of Anopheles farauti FAR1 (V2).</title>
        <authorList>
            <consortium name="The Broad Institute Genomics Platform"/>
            <person name="Neafsey D.E."/>
            <person name="Besansky N."/>
            <person name="Howell P."/>
            <person name="Walton C."/>
            <person name="Young S.K."/>
            <person name="Zeng Q."/>
            <person name="Gargeya S."/>
            <person name="Fitzgerald M."/>
            <person name="Haas B."/>
            <person name="Abouelleil A."/>
            <person name="Allen A.W."/>
            <person name="Alvarado L."/>
            <person name="Arachchi H.M."/>
            <person name="Berlin A.M."/>
            <person name="Chapman S.B."/>
            <person name="Gainer-Dewar J."/>
            <person name="Goldberg J."/>
            <person name="Griggs A."/>
            <person name="Gujja S."/>
            <person name="Hansen M."/>
            <person name="Howarth C."/>
            <person name="Imamovic A."/>
            <person name="Ireland A."/>
            <person name="Larimer J."/>
            <person name="McCowan C."/>
            <person name="Murphy C."/>
            <person name="Pearson M."/>
            <person name="Poon T.W."/>
            <person name="Priest M."/>
            <person name="Roberts A."/>
            <person name="Saif S."/>
            <person name="Shea T."/>
            <person name="Sisk P."/>
            <person name="Sykes S."/>
            <person name="Wortman J."/>
            <person name="Nusbaum C."/>
            <person name="Birren B."/>
        </authorList>
    </citation>
    <scope>NUCLEOTIDE SEQUENCE [LARGE SCALE GENOMIC DNA]</scope>
    <source>
        <strain evidence="16">FAR1</strain>
    </source>
</reference>
<proteinExistence type="inferred from homology"/>
<dbReference type="SMART" id="SM00385">
    <property type="entry name" value="CYCLIN"/>
    <property type="match status" value="2"/>
</dbReference>
<dbReference type="PANTHER" id="PTHR11618">
    <property type="entry name" value="TRANSCRIPTION INITIATION FACTOR IIB-RELATED"/>
    <property type="match status" value="1"/>
</dbReference>
<dbReference type="CDD" id="cd20552">
    <property type="entry name" value="CYCLIN_TFIIB_rpt2"/>
    <property type="match status" value="1"/>
</dbReference>
<name>A0A182QR36_9DIPT</name>
<dbReference type="GO" id="GO:0006367">
    <property type="term" value="P:transcription initiation at RNA polymerase II promoter"/>
    <property type="evidence" value="ECO:0007669"/>
    <property type="project" value="TreeGrafter"/>
</dbReference>
<dbReference type="CDD" id="cd20551">
    <property type="entry name" value="CYCLIN_TFIIB_rpt1"/>
    <property type="match status" value="1"/>
</dbReference>
<evidence type="ECO:0000313" key="16">
    <source>
        <dbReference type="Proteomes" id="UP000075886"/>
    </source>
</evidence>
<dbReference type="FunFam" id="1.10.472.10:FF:000008">
    <property type="entry name" value="Transcription initiation factor IIB"/>
    <property type="match status" value="1"/>
</dbReference>
<dbReference type="EMBL" id="AXCN02002502">
    <property type="status" value="NOT_ANNOTATED_CDS"/>
    <property type="molecule type" value="Genomic_DNA"/>
</dbReference>
<evidence type="ECO:0000256" key="8">
    <source>
        <dbReference type="ARBA" id="ARBA00023015"/>
    </source>
</evidence>
<dbReference type="GO" id="GO:0097550">
    <property type="term" value="C:transcription preinitiation complex"/>
    <property type="evidence" value="ECO:0007669"/>
    <property type="project" value="TreeGrafter"/>
</dbReference>
<evidence type="ECO:0000256" key="6">
    <source>
        <dbReference type="ARBA" id="ARBA00022771"/>
    </source>
</evidence>
<dbReference type="GO" id="GO:0008270">
    <property type="term" value="F:zinc ion binding"/>
    <property type="evidence" value="ECO:0007669"/>
    <property type="project" value="UniProtKB-KW"/>
</dbReference>
<evidence type="ECO:0000256" key="5">
    <source>
        <dbReference type="ARBA" id="ARBA00022737"/>
    </source>
</evidence>
<dbReference type="Gene3D" id="2.20.25.10">
    <property type="match status" value="1"/>
</dbReference>
<evidence type="ECO:0000256" key="13">
    <source>
        <dbReference type="PROSITE-ProRule" id="PRU00469"/>
    </source>
</evidence>
<sequence length="308" mass="34258">MELNVKNILNTIHCAYHRDAQLIEDHHTGDMICSHCGLIVGDRFIDPTREWRTFTDERSRVDPCRTGSAPDPLVQDCDLSTIMQGNNSAHGGVRSFSKDNATNRKLIAGFGDIVTMAERINACKSTVDLAKHIFKQVHDTPDLRHRPNDAKATACLYIACRQEGVPRTFKELCAVSTVCKRVIGHCFKLILKQLNTSLELLTSENFMSRFCTNLNLPLPLQKAATHIAQRAIGMSLVDGRSPISVAAAAIYMTSQASPNALTPREIEQIAGVAEVTIRQSYELMHPHAAELFPNDFIFFRHINLLPAP</sequence>
<dbReference type="PRINTS" id="PR00685">
    <property type="entry name" value="TIFACTORIIB"/>
</dbReference>
<dbReference type="GO" id="GO:0017025">
    <property type="term" value="F:TBP-class protein binding"/>
    <property type="evidence" value="ECO:0007669"/>
    <property type="project" value="InterPro"/>
</dbReference>
<dbReference type="InterPro" id="IPR013150">
    <property type="entry name" value="TFIIB_cyclin"/>
</dbReference>